<evidence type="ECO:0000313" key="2">
    <source>
        <dbReference type="Proteomes" id="UP001597403"/>
    </source>
</evidence>
<keyword evidence="2" id="KW-1185">Reference proteome</keyword>
<organism evidence="1 2">
    <name type="scientific">Paenibacillus nicotianae</name>
    <dbReference type="NCBI Taxonomy" id="1526551"/>
    <lineage>
        <taxon>Bacteria</taxon>
        <taxon>Bacillati</taxon>
        <taxon>Bacillota</taxon>
        <taxon>Bacilli</taxon>
        <taxon>Bacillales</taxon>
        <taxon>Paenibacillaceae</taxon>
        <taxon>Paenibacillus</taxon>
    </lineage>
</organism>
<dbReference type="RefSeq" id="WP_204826347.1">
    <property type="nucleotide sequence ID" value="NZ_JBHUGF010000001.1"/>
</dbReference>
<evidence type="ECO:0000313" key="1">
    <source>
        <dbReference type="EMBL" id="MFD1988354.1"/>
    </source>
</evidence>
<gene>
    <name evidence="1" type="ORF">ACFSGI_00035</name>
</gene>
<name>A0ABW4UQP2_9BACL</name>
<accession>A0ABW4UQP2</accession>
<comment type="caution">
    <text evidence="1">The sequence shown here is derived from an EMBL/GenBank/DDBJ whole genome shotgun (WGS) entry which is preliminary data.</text>
</comment>
<reference evidence="2" key="1">
    <citation type="journal article" date="2019" name="Int. J. Syst. Evol. Microbiol.">
        <title>The Global Catalogue of Microorganisms (GCM) 10K type strain sequencing project: providing services to taxonomists for standard genome sequencing and annotation.</title>
        <authorList>
            <consortium name="The Broad Institute Genomics Platform"/>
            <consortium name="The Broad Institute Genome Sequencing Center for Infectious Disease"/>
            <person name="Wu L."/>
            <person name="Ma J."/>
        </authorList>
    </citation>
    <scope>NUCLEOTIDE SEQUENCE [LARGE SCALE GENOMIC DNA]</scope>
    <source>
        <strain evidence="2">CGMCC 1.15067</strain>
    </source>
</reference>
<proteinExistence type="predicted"/>
<dbReference type="EMBL" id="JBHUGF010000001">
    <property type="protein sequence ID" value="MFD1988354.1"/>
    <property type="molecule type" value="Genomic_DNA"/>
</dbReference>
<protein>
    <submittedName>
        <fullName evidence="1">Dihydroorotate dehydrogenase (Quinone)</fullName>
    </submittedName>
</protein>
<dbReference type="Proteomes" id="UP001597403">
    <property type="component" value="Unassembled WGS sequence"/>
</dbReference>
<sequence length="121" mass="14398">MEQVIDYYLGFEGEPEIRFMYISSDNTRFSIKMWEGYFDTLMSYIQPTTVGEKVLFYYYHTHTGWYDHSPWKLLDVSGVINELQGIDKTHVDQICLGILNDMYHLALQAKKQATYIWITYD</sequence>